<dbReference type="OrthoDB" id="5634904at2"/>
<feature type="transmembrane region" description="Helical" evidence="2">
    <location>
        <begin position="132"/>
        <end position="149"/>
    </location>
</feature>
<keyword evidence="4" id="KW-1185">Reference proteome</keyword>
<sequence>MASTSSKKSQKFVSFYSIYLAIDSGKLSMSMIKYYFDIVLQNSESAAIAMQEWISSPLGAALTAISTISFVGFAFLASRLDKDDKNPIKRFIAILWPYIRDALKSLRNALRGVTSTLTLLHLLDIVDIRQLIIPLGLVIGVVSLINRIWSRYRLNQQDKMLNDAKTLLNEIADLKEFDQIEELRRKIIKQTTLSKTLSFLSVLLSALIDGINPYIGALAIAAINPPVLIVITVFCSIYFLSTLITKIYDEINKQHQLTIAQKKVEIALLAKEMDLLEEKLINLEKSDEYYSLRDYLDYLHYEHEQAIAKFSESSPVPLLVQGIKCGLNIYKYIMLTISTFLFLSPIRLPSIPAISRAGIGLTALGGGTVYTLASTSFKKASEESIKTERKRTRNPHLFFSDIEKQSDFACSPMSPVFALS</sequence>
<keyword evidence="2" id="KW-1133">Transmembrane helix</keyword>
<dbReference type="Proteomes" id="UP000044071">
    <property type="component" value="Unassembled WGS sequence"/>
</dbReference>
<evidence type="ECO:0000313" key="3">
    <source>
        <dbReference type="EMBL" id="CDZ76455.1"/>
    </source>
</evidence>
<feature type="transmembrane region" description="Helical" evidence="2">
    <location>
        <begin position="192"/>
        <end position="208"/>
    </location>
</feature>
<accession>A0A078KQ15</accession>
<reference evidence="3 4" key="1">
    <citation type="submission" date="2014-06" db="EMBL/GenBank/DDBJ databases">
        <authorList>
            <person name="Urmite Genomes Urmite Genomes"/>
        </authorList>
    </citation>
    <scope>NUCLEOTIDE SEQUENCE [LARGE SCALE GENOMIC DNA]</scope>
</reference>
<name>A0A078KQ15_9GAMM</name>
<keyword evidence="2" id="KW-0812">Transmembrane</keyword>
<dbReference type="AlphaFoldDB" id="A0A078KQ15"/>
<evidence type="ECO:0008006" key="5">
    <source>
        <dbReference type="Google" id="ProtNLM"/>
    </source>
</evidence>
<proteinExistence type="predicted"/>
<feature type="coiled-coil region" evidence="1">
    <location>
        <begin position="259"/>
        <end position="286"/>
    </location>
</feature>
<evidence type="ECO:0000256" key="1">
    <source>
        <dbReference type="SAM" id="Coils"/>
    </source>
</evidence>
<dbReference type="STRING" id="1034943.BN59_00724"/>
<evidence type="ECO:0000256" key="2">
    <source>
        <dbReference type="SAM" id="Phobius"/>
    </source>
</evidence>
<protein>
    <recommendedName>
        <fullName evidence="5">Transmembrane protein</fullName>
    </recommendedName>
</protein>
<gene>
    <name evidence="3" type="ORF">BN59_00724</name>
</gene>
<keyword evidence="2" id="KW-0472">Membrane</keyword>
<evidence type="ECO:0000313" key="4">
    <source>
        <dbReference type="Proteomes" id="UP000044071"/>
    </source>
</evidence>
<dbReference type="eggNOG" id="ENOG5031DSM">
    <property type="taxonomic scope" value="Bacteria"/>
</dbReference>
<dbReference type="EMBL" id="CCSB01000001">
    <property type="protein sequence ID" value="CDZ76455.1"/>
    <property type="molecule type" value="Genomic_DNA"/>
</dbReference>
<keyword evidence="1" id="KW-0175">Coiled coil</keyword>
<feature type="transmembrane region" description="Helical" evidence="2">
    <location>
        <begin position="56"/>
        <end position="77"/>
    </location>
</feature>
<organism evidence="3 4">
    <name type="scientific">Legionella massiliensis</name>
    <dbReference type="NCBI Taxonomy" id="1034943"/>
    <lineage>
        <taxon>Bacteria</taxon>
        <taxon>Pseudomonadati</taxon>
        <taxon>Pseudomonadota</taxon>
        <taxon>Gammaproteobacteria</taxon>
        <taxon>Legionellales</taxon>
        <taxon>Legionellaceae</taxon>
        <taxon>Legionella</taxon>
    </lineage>
</organism>
<feature type="transmembrane region" description="Helical" evidence="2">
    <location>
        <begin position="214"/>
        <end position="240"/>
    </location>
</feature>